<feature type="compositionally biased region" description="Basic and acidic residues" evidence="7">
    <location>
        <begin position="266"/>
        <end position="276"/>
    </location>
</feature>
<evidence type="ECO:0000259" key="9">
    <source>
        <dbReference type="Pfam" id="PF01434"/>
    </source>
</evidence>
<keyword evidence="3" id="KW-0547">Nucleotide-binding</keyword>
<feature type="domain" description="ATPase AAA-type core" evidence="8">
    <location>
        <begin position="725"/>
        <end position="805"/>
    </location>
</feature>
<dbReference type="Gene3D" id="1.10.8.60">
    <property type="match status" value="1"/>
</dbReference>
<sequence>MLGHLQPAFKKVWVEIPISQVMLRKLGYSLSLRWILRRIAQEERTAQVATTAAGNVKTTARTPRDFIHSLVWQQREGQERQEQRRLTGLATAFFHTNSGKLPISNSSSSRSKRSVGGQGVCILASSCGDDHVRLRHYNAWLQQQLLLQELQGRQVLEEVARQRGSFHQQQRWHEHIPLHKRADVLLHLAAKLPVGILDRVLPPLLRQLHTLATVAGQEEPAASTLLERLSRDLFILSSRRKQGETHEESNGTRSGVSRQPGGNTSKDSRRSAREENDNSSSNSRSSNSSSTSSDGGGDNTRSTRRPGQSAASGSSTRRVPLGFEAFYPKEALKQREGSSNSNSDSGRLPFVRPTGGALQHLLLRMCIWLGIWVFALSLLSRIVEPQLSLQVGSKDVPPTSVRHQSAVGTTVVLCMWAVCVTAQEFLSLYVARGLVEKVVIVGDKGRCTAVVRAPPSPEQLQVMEQQQQHQMMLYMQQQQQMQQAMTMQPYQQQQQQPYEMLQQPQQQHQLSVLPPLQQPKLTDMLPKKQIVRFKTGLTPESFIEKMEHFQASLGIHPKDFLPIYVEEGWNLSLGDLLASAFFFLIMATIARDFLVGGAANRIITACAVQYDVDVSGQVKVRFADVAGLHEAKREITEFVSFLKNPAAFQKMGAKLPKGALLVGPPGTGKTLLAKASTLLTPSPRQMSTAIMKMQLQEKLEFHFSPLAARILSSYSWESEHLDTQFANSEREQTLNQLLVEMDGFSPHESVVVLAARVIGICFPVVLHIFLLCRAQVPWMLSGTNREDLLDAALKRAGRFDRRVVINRPDVKERAEIFKVHLQPLKLSASVDANALAERMAALTPGMDFELAVERIIAGLPSNTKHLMSEKQKKTIALHEAGHAVAGWFLKHAVDVVLKLTIIPRDSGAMGFSQQMPPPVELYEKDALLDRIAVCLAGRAAEELFMGCISSGAVDDIEKATHLARLIIMQLGMNPKIGLVNLKRTRQSPQDPYQLFSDATAQLVDDEVRNLISDQYDREMNALSALLLEKETLTFADLQDCLGKRPFPPDAQLAAYINALPTKVNTVGQEESGVGMVSGDFQSIPRTASGAAKAAGEASSAHSKGAATDENNTQQQERSKTGIKDTEESDDDEKTTNTRNKGRKGKKKNGDSGNDDDTDDDDDDDDDDDSNGNSSKRGPRRRKLFGGDDDSCLPELLRKNLKPNTPAPSAAAKETGLGHT</sequence>
<dbReference type="GO" id="GO:0004222">
    <property type="term" value="F:metalloendopeptidase activity"/>
    <property type="evidence" value="ECO:0007669"/>
    <property type="project" value="InterPro"/>
</dbReference>
<keyword evidence="6" id="KW-0645">Protease</keyword>
<dbReference type="SUPFAM" id="SSF52540">
    <property type="entry name" value="P-loop containing nucleoside triphosphate hydrolases"/>
    <property type="match status" value="1"/>
</dbReference>
<evidence type="ECO:0000256" key="6">
    <source>
        <dbReference type="ARBA" id="ARBA00023049"/>
    </source>
</evidence>
<keyword evidence="6" id="KW-0378">Hydrolase</keyword>
<dbReference type="PANTHER" id="PTHR43655">
    <property type="entry name" value="ATP-DEPENDENT PROTEASE"/>
    <property type="match status" value="1"/>
</dbReference>
<evidence type="ECO:0000313" key="11">
    <source>
        <dbReference type="Proteomes" id="UP000018201"/>
    </source>
</evidence>
<accession>U6GEU4</accession>
<feature type="compositionally biased region" description="Polar residues" evidence="7">
    <location>
        <begin position="305"/>
        <end position="316"/>
    </location>
</feature>
<keyword evidence="5" id="KW-0067">ATP-binding</keyword>
<feature type="compositionally biased region" description="Polar residues" evidence="7">
    <location>
        <begin position="251"/>
        <end position="265"/>
    </location>
</feature>
<protein>
    <submittedName>
        <fullName evidence="10">AFG3 ATPase family protein, putative</fullName>
    </submittedName>
</protein>
<evidence type="ECO:0000256" key="3">
    <source>
        <dbReference type="ARBA" id="ARBA00022741"/>
    </source>
</evidence>
<dbReference type="InterPro" id="IPR037219">
    <property type="entry name" value="Peptidase_M41-like"/>
</dbReference>
<keyword evidence="6" id="KW-0482">Metalloprotease</keyword>
<proteinExistence type="predicted"/>
<dbReference type="GO" id="GO:0005524">
    <property type="term" value="F:ATP binding"/>
    <property type="evidence" value="ECO:0007669"/>
    <property type="project" value="UniProtKB-KW"/>
</dbReference>
<dbReference type="EMBL" id="HG691623">
    <property type="protein sequence ID" value="CDI78685.1"/>
    <property type="molecule type" value="Genomic_DNA"/>
</dbReference>
<name>U6GEU4_9EIME</name>
<evidence type="ECO:0000256" key="2">
    <source>
        <dbReference type="ARBA" id="ARBA00022723"/>
    </source>
</evidence>
<dbReference type="Gene3D" id="3.40.1690.20">
    <property type="match status" value="1"/>
</dbReference>
<dbReference type="GO" id="GO:0046872">
    <property type="term" value="F:metal ion binding"/>
    <property type="evidence" value="ECO:0007669"/>
    <property type="project" value="UniProtKB-KW"/>
</dbReference>
<feature type="domain" description="Peptidase M41" evidence="9">
    <location>
        <begin position="866"/>
        <end position="1035"/>
    </location>
</feature>
<evidence type="ECO:0000256" key="7">
    <source>
        <dbReference type="SAM" id="MobiDB-lite"/>
    </source>
</evidence>
<evidence type="ECO:0000259" key="8">
    <source>
        <dbReference type="Pfam" id="PF00004"/>
    </source>
</evidence>
<dbReference type="GO" id="GO:0016887">
    <property type="term" value="F:ATP hydrolysis activity"/>
    <property type="evidence" value="ECO:0007669"/>
    <property type="project" value="InterPro"/>
</dbReference>
<dbReference type="Pfam" id="PF00004">
    <property type="entry name" value="AAA"/>
    <property type="match status" value="1"/>
</dbReference>
<evidence type="ECO:0000256" key="1">
    <source>
        <dbReference type="ARBA" id="ARBA00001947"/>
    </source>
</evidence>
<evidence type="ECO:0000256" key="5">
    <source>
        <dbReference type="ARBA" id="ARBA00022840"/>
    </source>
</evidence>
<organism evidence="10 11">
    <name type="scientific">Eimeria praecox</name>
    <dbReference type="NCBI Taxonomy" id="51316"/>
    <lineage>
        <taxon>Eukaryota</taxon>
        <taxon>Sar</taxon>
        <taxon>Alveolata</taxon>
        <taxon>Apicomplexa</taxon>
        <taxon>Conoidasida</taxon>
        <taxon>Coccidia</taxon>
        <taxon>Eucoccidiorida</taxon>
        <taxon>Eimeriorina</taxon>
        <taxon>Eimeriidae</taxon>
        <taxon>Eimeria</taxon>
    </lineage>
</organism>
<dbReference type="GO" id="GO:0034982">
    <property type="term" value="P:mitochondrial protein processing"/>
    <property type="evidence" value="ECO:0007669"/>
    <property type="project" value="TreeGrafter"/>
</dbReference>
<feature type="compositionally biased region" description="Basic and acidic residues" evidence="7">
    <location>
        <begin position="1116"/>
        <end position="1125"/>
    </location>
</feature>
<reference evidence="10" key="2">
    <citation type="submission" date="2013-10" db="EMBL/GenBank/DDBJ databases">
        <authorList>
            <person name="Aslett M."/>
        </authorList>
    </citation>
    <scope>NUCLEOTIDE SEQUENCE [LARGE SCALE GENOMIC DNA]</scope>
    <source>
        <strain evidence="10">Houghton</strain>
    </source>
</reference>
<dbReference type="Gene3D" id="1.20.58.760">
    <property type="entry name" value="Peptidase M41"/>
    <property type="match status" value="1"/>
</dbReference>
<dbReference type="InterPro" id="IPR003959">
    <property type="entry name" value="ATPase_AAA_core"/>
</dbReference>
<dbReference type="GO" id="GO:0004176">
    <property type="term" value="F:ATP-dependent peptidase activity"/>
    <property type="evidence" value="ECO:0007669"/>
    <property type="project" value="InterPro"/>
</dbReference>
<dbReference type="SUPFAM" id="SSF140990">
    <property type="entry name" value="FtsH protease domain-like"/>
    <property type="match status" value="1"/>
</dbReference>
<feature type="compositionally biased region" description="Acidic residues" evidence="7">
    <location>
        <begin position="1152"/>
        <end position="1169"/>
    </location>
</feature>
<dbReference type="InterPro" id="IPR000642">
    <property type="entry name" value="Peptidase_M41"/>
</dbReference>
<dbReference type="Gene3D" id="3.40.50.300">
    <property type="entry name" value="P-loop containing nucleotide triphosphate hydrolases"/>
    <property type="match status" value="2"/>
</dbReference>
<dbReference type="Proteomes" id="UP000018201">
    <property type="component" value="Unassembled WGS sequence"/>
</dbReference>
<dbReference type="GO" id="GO:0005745">
    <property type="term" value="C:m-AAA complex"/>
    <property type="evidence" value="ECO:0007669"/>
    <property type="project" value="TreeGrafter"/>
</dbReference>
<keyword evidence="11" id="KW-1185">Reference proteome</keyword>
<dbReference type="AlphaFoldDB" id="U6GEU4"/>
<keyword evidence="2" id="KW-0479">Metal-binding</keyword>
<dbReference type="PANTHER" id="PTHR43655:SF2">
    <property type="entry name" value="AFG3 LIKE MATRIX AAA PEPTIDASE SUBUNIT 2, ISOFORM A"/>
    <property type="match status" value="1"/>
</dbReference>
<feature type="region of interest" description="Disordered" evidence="7">
    <location>
        <begin position="1087"/>
        <end position="1219"/>
    </location>
</feature>
<reference evidence="10" key="1">
    <citation type="submission" date="2013-10" db="EMBL/GenBank/DDBJ databases">
        <title>Genomic analysis of the causative agents of coccidiosis in chickens.</title>
        <authorList>
            <person name="Reid A.J."/>
            <person name="Blake D."/>
            <person name="Billington K."/>
            <person name="Browne H."/>
            <person name="Dunn M."/>
            <person name="Hung S."/>
            <person name="Kawahara F."/>
            <person name="Miranda-Saavedra D."/>
            <person name="Mourier T."/>
            <person name="Nagra H."/>
            <person name="Otto T.D."/>
            <person name="Rawlings N."/>
            <person name="Sanchez A."/>
            <person name="Sanders M."/>
            <person name="Subramaniam C."/>
            <person name="Tay Y."/>
            <person name="Dear P."/>
            <person name="Doerig C."/>
            <person name="Gruber A."/>
            <person name="Parkinson J."/>
            <person name="Shirley M."/>
            <person name="Wan K.L."/>
            <person name="Berriman M."/>
            <person name="Tomley F."/>
            <person name="Pain A."/>
        </authorList>
    </citation>
    <scope>NUCLEOTIDE SEQUENCE [LARGE SCALE GENOMIC DNA]</scope>
    <source>
        <strain evidence="10">Houghton</strain>
    </source>
</reference>
<dbReference type="InterPro" id="IPR027417">
    <property type="entry name" value="P-loop_NTPase"/>
</dbReference>
<dbReference type="OrthoDB" id="1413014at2759"/>
<feature type="compositionally biased region" description="Basic and acidic residues" evidence="7">
    <location>
        <begin position="241"/>
        <end position="250"/>
    </location>
</feature>
<dbReference type="Pfam" id="PF01434">
    <property type="entry name" value="Peptidase_M41"/>
    <property type="match status" value="1"/>
</dbReference>
<evidence type="ECO:0000256" key="4">
    <source>
        <dbReference type="ARBA" id="ARBA00022833"/>
    </source>
</evidence>
<comment type="cofactor">
    <cofactor evidence="1">
        <name>Zn(2+)</name>
        <dbReference type="ChEBI" id="CHEBI:29105"/>
    </cofactor>
</comment>
<evidence type="ECO:0000313" key="10">
    <source>
        <dbReference type="EMBL" id="CDI78685.1"/>
    </source>
</evidence>
<feature type="region of interest" description="Disordered" evidence="7">
    <location>
        <begin position="239"/>
        <end position="316"/>
    </location>
</feature>
<dbReference type="VEuPathDB" id="ToxoDB:EPH_0008110"/>
<keyword evidence="4" id="KW-0862">Zinc</keyword>
<feature type="compositionally biased region" description="Low complexity" evidence="7">
    <location>
        <begin position="1087"/>
        <end position="1105"/>
    </location>
</feature>
<feature type="region of interest" description="Disordered" evidence="7">
    <location>
        <begin position="330"/>
        <end position="349"/>
    </location>
</feature>
<feature type="compositionally biased region" description="Low complexity" evidence="7">
    <location>
        <begin position="278"/>
        <end position="293"/>
    </location>
</feature>
<gene>
    <name evidence="10" type="ORF">EPH_0008110</name>
</gene>
<dbReference type="InterPro" id="IPR050928">
    <property type="entry name" value="ATP-dep_Zn_Metalloprotease"/>
</dbReference>